<dbReference type="Proteomes" id="UP000502298">
    <property type="component" value="Chromosome"/>
</dbReference>
<evidence type="ECO:0000313" key="2">
    <source>
        <dbReference type="Proteomes" id="UP000502298"/>
    </source>
</evidence>
<proteinExistence type="predicted"/>
<dbReference type="EMBL" id="CP050804">
    <property type="protein sequence ID" value="QJC21724.1"/>
    <property type="molecule type" value="Genomic_DNA"/>
</dbReference>
<reference evidence="1 2" key="1">
    <citation type="submission" date="2020-03" db="EMBL/GenBank/DDBJ databases">
        <title>Complete genome of Arcanobacterium buesumensis sp. nov. strain 2701.</title>
        <authorList>
            <person name="Borowiak M."/>
            <person name="Alssahen M."/>
            <person name="Laemmler C."/>
            <person name="Malorny B."/>
            <person name="Hassan A."/>
            <person name="Prenger-Berninghoff E."/>
            <person name="Ploetz M."/>
            <person name="Abdulmawjood A."/>
        </authorList>
    </citation>
    <scope>NUCLEOTIDE SEQUENCE [LARGE SCALE GENOMIC DNA]</scope>
    <source>
        <strain evidence="1 2">2701</strain>
    </source>
</reference>
<accession>A0A6H2EKK3</accession>
<dbReference type="RefSeq" id="WP_168917664.1">
    <property type="nucleotide sequence ID" value="NZ_CP050804.1"/>
</dbReference>
<sequence length="196" mass="21837">MWWKIALAAMIIVALCVVVIVTTQARRLDALHKKILTSRAALENALHARARTAINVAQSGVLDMAGSVVLANAAKECGDSAGYDLVADGLNIVDDVKFEPVGRADGSFIQHDRLALESELSRVLRYTVDELEDEDIVGHEQLLERLAQARQSVRMTRRFHNIHVVGAQRIRRQLLARIFRTYGNASWPQTVDLDDE</sequence>
<dbReference type="AlphaFoldDB" id="A0A6H2EKK3"/>
<evidence type="ECO:0000313" key="1">
    <source>
        <dbReference type="EMBL" id="QJC21724.1"/>
    </source>
</evidence>
<evidence type="ECO:0008006" key="3">
    <source>
        <dbReference type="Google" id="ProtNLM"/>
    </source>
</evidence>
<organism evidence="1 2">
    <name type="scientific">Arcanobacterium buesumense</name>
    <dbReference type="NCBI Taxonomy" id="2722751"/>
    <lineage>
        <taxon>Bacteria</taxon>
        <taxon>Bacillati</taxon>
        <taxon>Actinomycetota</taxon>
        <taxon>Actinomycetes</taxon>
        <taxon>Actinomycetales</taxon>
        <taxon>Actinomycetaceae</taxon>
        <taxon>Arcanobacterium</taxon>
    </lineage>
</organism>
<name>A0A6H2EKK3_9ACTO</name>
<protein>
    <recommendedName>
        <fullName evidence="3">NUDIX hydrolase</fullName>
    </recommendedName>
</protein>
<dbReference type="KEGG" id="arca:HC352_03870"/>
<keyword evidence="2" id="KW-1185">Reference proteome</keyword>
<gene>
    <name evidence="1" type="ORF">HC352_03870</name>
</gene>